<feature type="compositionally biased region" description="Basic and acidic residues" evidence="7">
    <location>
        <begin position="340"/>
        <end position="363"/>
    </location>
</feature>
<evidence type="ECO:0000256" key="5">
    <source>
        <dbReference type="ARBA" id="ARBA00023163"/>
    </source>
</evidence>
<evidence type="ECO:0000256" key="6">
    <source>
        <dbReference type="PROSITE-ProRule" id="PRU00175"/>
    </source>
</evidence>
<evidence type="ECO:0000259" key="8">
    <source>
        <dbReference type="PROSITE" id="PS50089"/>
    </source>
</evidence>
<comment type="caution">
    <text evidence="9">The sequence shown here is derived from an EMBL/GenBank/DDBJ whole genome shotgun (WGS) entry which is preliminary data.</text>
</comment>
<dbReference type="Gene3D" id="3.30.40.10">
    <property type="entry name" value="Zinc/RING finger domain, C3HC4 (zinc finger)"/>
    <property type="match status" value="1"/>
</dbReference>
<reference evidence="9 10" key="1">
    <citation type="submission" date="2017-07" db="EMBL/GenBank/DDBJ databases">
        <title>Genome sequence of the Sordaria macrospora wild type strain R19027.</title>
        <authorList>
            <person name="Nowrousian M."/>
            <person name="Teichert I."/>
            <person name="Kueck U."/>
        </authorList>
    </citation>
    <scope>NUCLEOTIDE SEQUENCE [LARGE SCALE GENOMIC DNA]</scope>
    <source>
        <strain evidence="9 10">R19027</strain>
        <tissue evidence="9">Mycelium</tissue>
    </source>
</reference>
<dbReference type="AlphaFoldDB" id="A0A8S9A1T3"/>
<keyword evidence="6" id="KW-0862">Zinc</keyword>
<evidence type="ECO:0000256" key="7">
    <source>
        <dbReference type="SAM" id="MobiDB-lite"/>
    </source>
</evidence>
<dbReference type="InterPro" id="IPR001841">
    <property type="entry name" value="Znf_RING"/>
</dbReference>
<dbReference type="GO" id="GO:0061630">
    <property type="term" value="F:ubiquitin protein ligase activity"/>
    <property type="evidence" value="ECO:0007669"/>
    <property type="project" value="UniProtKB-EC"/>
</dbReference>
<evidence type="ECO:0000256" key="3">
    <source>
        <dbReference type="ARBA" id="ARBA00022679"/>
    </source>
</evidence>
<evidence type="ECO:0000256" key="1">
    <source>
        <dbReference type="ARBA" id="ARBA00000900"/>
    </source>
</evidence>
<dbReference type="InterPro" id="IPR013083">
    <property type="entry name" value="Znf_RING/FYVE/PHD"/>
</dbReference>
<keyword evidence="6" id="KW-0863">Zinc-finger</keyword>
<dbReference type="PROSITE" id="PS50089">
    <property type="entry name" value="ZF_RING_2"/>
    <property type="match status" value="1"/>
</dbReference>
<comment type="catalytic activity">
    <reaction evidence="1">
        <text>S-ubiquitinyl-[E2 ubiquitin-conjugating enzyme]-L-cysteine + [acceptor protein]-L-lysine = [E2 ubiquitin-conjugating enzyme]-L-cysteine + N(6)-ubiquitinyl-[acceptor protein]-L-lysine.</text>
        <dbReference type="EC" id="2.3.2.27"/>
    </reaction>
</comment>
<organism evidence="9 10">
    <name type="scientific">Sordaria macrospora</name>
    <dbReference type="NCBI Taxonomy" id="5147"/>
    <lineage>
        <taxon>Eukaryota</taxon>
        <taxon>Fungi</taxon>
        <taxon>Dikarya</taxon>
        <taxon>Ascomycota</taxon>
        <taxon>Pezizomycotina</taxon>
        <taxon>Sordariomycetes</taxon>
        <taxon>Sordariomycetidae</taxon>
        <taxon>Sordariales</taxon>
        <taxon>Sordariaceae</taxon>
        <taxon>Sordaria</taxon>
    </lineage>
</organism>
<dbReference type="Pfam" id="PF13639">
    <property type="entry name" value="zf-RING_2"/>
    <property type="match status" value="1"/>
</dbReference>
<feature type="domain" description="RING-type" evidence="8">
    <location>
        <begin position="50"/>
        <end position="90"/>
    </location>
</feature>
<keyword evidence="6" id="KW-0479">Metal-binding</keyword>
<protein>
    <recommendedName>
        <fullName evidence="2">RING-type E3 ubiquitin transferase</fullName>
        <ecNumber evidence="2">2.3.2.27</ecNumber>
    </recommendedName>
</protein>
<dbReference type="GO" id="GO:0008270">
    <property type="term" value="F:zinc ion binding"/>
    <property type="evidence" value="ECO:0007669"/>
    <property type="project" value="UniProtKB-KW"/>
</dbReference>
<feature type="region of interest" description="Disordered" evidence="7">
    <location>
        <begin position="316"/>
        <end position="363"/>
    </location>
</feature>
<name>A0A8S9A1T3_SORMA</name>
<keyword evidence="4" id="KW-0805">Transcription regulation</keyword>
<dbReference type="GO" id="GO:0000209">
    <property type="term" value="P:protein polyubiquitination"/>
    <property type="evidence" value="ECO:0007669"/>
    <property type="project" value="TreeGrafter"/>
</dbReference>
<dbReference type="GO" id="GO:0006513">
    <property type="term" value="P:protein monoubiquitination"/>
    <property type="evidence" value="ECO:0007669"/>
    <property type="project" value="TreeGrafter"/>
</dbReference>
<evidence type="ECO:0000256" key="4">
    <source>
        <dbReference type="ARBA" id="ARBA00023015"/>
    </source>
</evidence>
<dbReference type="SMART" id="SM00184">
    <property type="entry name" value="RING"/>
    <property type="match status" value="1"/>
</dbReference>
<dbReference type="VEuPathDB" id="FungiDB:SMAC_03684"/>
<evidence type="ECO:0000256" key="2">
    <source>
        <dbReference type="ARBA" id="ARBA00012483"/>
    </source>
</evidence>
<feature type="region of interest" description="Disordered" evidence="7">
    <location>
        <begin position="107"/>
        <end position="165"/>
    </location>
</feature>
<dbReference type="EMBL" id="NMPR01000015">
    <property type="protein sequence ID" value="KAA8635100.1"/>
    <property type="molecule type" value="Genomic_DNA"/>
</dbReference>
<sequence>MEANDETLDIQAQVLQTTLQEITATRRASAASEKDGDGENDEVAAADDCCVICLDSISEACTAMPCGHSYFDFVCLVSWLQEHPNCPLCKAAIYKVRYVDSASNENFYRVPNAPRPRNKDQNRGDGAQSGNPALSNLLRQRRNEQRRRRDHDSNTHSTPTPGEAIERRRHIYRHQLYSLHVGSNRISGYKPTPTPEQFATTPHLITRARLWIRRELQVFAFLSDPEPAAGPSSGASSASEREVARRRNNAEFLLEYIIAILKTVDIQGSAGQAEDMLADFLGRDHARLFLHELRSWLRSPAHSLVAWDKEVKYPTVSSAEETSRKRKAQESLDVEDEEHDEMRWLASRSERSQTSRMLVRDNDRRQLGHERIWRRRNFEGHPWGDGHPESDRQRPG</sequence>
<dbReference type="Proteomes" id="UP000433876">
    <property type="component" value="Unassembled WGS sequence"/>
</dbReference>
<proteinExistence type="predicted"/>
<dbReference type="EC" id="2.3.2.27" evidence="2"/>
<dbReference type="PANTHER" id="PTHR46077">
    <property type="entry name" value="E3 UBIQUITIN-PROTEIN LIGASE TOPORS"/>
    <property type="match status" value="1"/>
</dbReference>
<dbReference type="SUPFAM" id="SSF57850">
    <property type="entry name" value="RING/U-box"/>
    <property type="match status" value="1"/>
</dbReference>
<gene>
    <name evidence="9" type="ORF">SMACR_03684</name>
</gene>
<evidence type="ECO:0000313" key="10">
    <source>
        <dbReference type="Proteomes" id="UP000433876"/>
    </source>
</evidence>
<keyword evidence="5" id="KW-0804">Transcription</keyword>
<dbReference type="PANTHER" id="PTHR46077:SF1">
    <property type="entry name" value="TOP1 BINDING ARGININE_SERINE RICH PROTEIN, E3 UBIQUITIN LIGASE"/>
    <property type="match status" value="1"/>
</dbReference>
<evidence type="ECO:0000313" key="9">
    <source>
        <dbReference type="EMBL" id="KAA8635100.1"/>
    </source>
</evidence>
<dbReference type="OMA" id="RRHIYRH"/>
<keyword evidence="3" id="KW-0808">Transferase</keyword>
<accession>A0A8S9A1T3</accession>